<accession>A0A1I4VCD4</accession>
<dbReference type="EMBL" id="FOVE01000001">
    <property type="protein sequence ID" value="SFM98837.1"/>
    <property type="molecule type" value="Genomic_DNA"/>
</dbReference>
<evidence type="ECO:0000313" key="1">
    <source>
        <dbReference type="EMBL" id="SFM98837.1"/>
    </source>
</evidence>
<protein>
    <submittedName>
        <fullName evidence="1">Uncharacterized protein</fullName>
    </submittedName>
</protein>
<keyword evidence="2" id="KW-1185">Reference proteome</keyword>
<dbReference type="AlphaFoldDB" id="A0A1I4VCD4"/>
<proteinExistence type="predicted"/>
<name>A0A1I4VCD4_9NEIS</name>
<gene>
    <name evidence="1" type="ORF">SAMN05660284_00226</name>
</gene>
<organism evidence="1 2">
    <name type="scientific">Formivibrio citricus</name>
    <dbReference type="NCBI Taxonomy" id="83765"/>
    <lineage>
        <taxon>Bacteria</taxon>
        <taxon>Pseudomonadati</taxon>
        <taxon>Pseudomonadota</taxon>
        <taxon>Betaproteobacteria</taxon>
        <taxon>Neisseriales</taxon>
        <taxon>Chitinibacteraceae</taxon>
        <taxon>Formivibrio</taxon>
    </lineage>
</organism>
<evidence type="ECO:0000313" key="2">
    <source>
        <dbReference type="Proteomes" id="UP000242869"/>
    </source>
</evidence>
<reference evidence="2" key="1">
    <citation type="submission" date="2016-10" db="EMBL/GenBank/DDBJ databases">
        <authorList>
            <person name="Varghese N."/>
            <person name="Submissions S."/>
        </authorList>
    </citation>
    <scope>NUCLEOTIDE SEQUENCE [LARGE SCALE GENOMIC DNA]</scope>
    <source>
        <strain evidence="2">DSM 6150</strain>
    </source>
</reference>
<dbReference type="Proteomes" id="UP000242869">
    <property type="component" value="Unassembled WGS sequence"/>
</dbReference>
<sequence length="225" mass="24902">MGCGTGQSLIQARKYNSQFRQDAMTQKIAVIGGIGIAFVFDPAQGMSAGVIQQGLARFIQQWAHQACAAIQKPGMRHGGQAIQAAAAQQIEKNRFGLVVAVMSKQQGIACLLFEHRIPGLPGRSFDTTAILRHTHLFDQAINTQRSRRFLRKSSPSIGILRKTMMDMHRVERKTMLFAQAGKQMKEDDGIKSTGKTDAQTGIRRQIKKAGKALPHPLRKIKRFLP</sequence>